<organism evidence="2 3">
    <name type="scientific">Rhodotorula mucilaginosa</name>
    <name type="common">Yeast</name>
    <name type="synonym">Rhodotorula rubra</name>
    <dbReference type="NCBI Taxonomy" id="5537"/>
    <lineage>
        <taxon>Eukaryota</taxon>
        <taxon>Fungi</taxon>
        <taxon>Dikarya</taxon>
        <taxon>Basidiomycota</taxon>
        <taxon>Pucciniomycotina</taxon>
        <taxon>Microbotryomycetes</taxon>
        <taxon>Sporidiobolales</taxon>
        <taxon>Sporidiobolaceae</taxon>
        <taxon>Rhodotorula</taxon>
    </lineage>
</organism>
<feature type="compositionally biased region" description="Pro residues" evidence="1">
    <location>
        <begin position="244"/>
        <end position="263"/>
    </location>
</feature>
<accession>A0A9P6W6H1</accession>
<feature type="compositionally biased region" description="Basic and acidic residues" evidence="1">
    <location>
        <begin position="325"/>
        <end position="336"/>
    </location>
</feature>
<evidence type="ECO:0000256" key="1">
    <source>
        <dbReference type="SAM" id="MobiDB-lite"/>
    </source>
</evidence>
<feature type="region of interest" description="Disordered" evidence="1">
    <location>
        <begin position="1"/>
        <end position="23"/>
    </location>
</feature>
<dbReference type="EMBL" id="PUHQ01000017">
    <property type="protein sequence ID" value="KAG0663903.1"/>
    <property type="molecule type" value="Genomic_DNA"/>
</dbReference>
<comment type="caution">
    <text evidence="2">The sequence shown here is derived from an EMBL/GenBank/DDBJ whole genome shotgun (WGS) entry which is preliminary data.</text>
</comment>
<keyword evidence="3" id="KW-1185">Reference proteome</keyword>
<dbReference type="Proteomes" id="UP000777482">
    <property type="component" value="Unassembled WGS sequence"/>
</dbReference>
<reference evidence="2 3" key="1">
    <citation type="submission" date="2020-11" db="EMBL/GenBank/DDBJ databases">
        <title>Kefir isolates.</title>
        <authorList>
            <person name="Marcisauskas S."/>
            <person name="Kim Y."/>
            <person name="Blasche S."/>
        </authorList>
    </citation>
    <scope>NUCLEOTIDE SEQUENCE [LARGE SCALE GENOMIC DNA]</scope>
    <source>
        <strain evidence="2 3">KR</strain>
    </source>
</reference>
<proteinExistence type="predicted"/>
<gene>
    <name evidence="2" type="ORF">C6P46_002129</name>
</gene>
<protein>
    <submittedName>
        <fullName evidence="2">Uncharacterized protein</fullName>
    </submittedName>
</protein>
<feature type="region of interest" description="Disordered" evidence="1">
    <location>
        <begin position="169"/>
        <end position="343"/>
    </location>
</feature>
<feature type="region of interest" description="Disordered" evidence="1">
    <location>
        <begin position="133"/>
        <end position="152"/>
    </location>
</feature>
<sequence>MPPHYAHHDPARDANLEEVEPELKEHIEVAHRWLQKTWAPFTQEERSPVQPAQHSKHNPYDPAPQPPPKVDLHPAGAPPAPKIGATPSRDDRAAAVKQYTRLWHAKQRIIHPKVSANAVPLTTPSNIYQPEARMQRQKNTQPANEGAAPGTTSKHALRVLRQWGCTDLKPVTDDASSIYPERGSISTLGGAENDLQPFATAEEGGSISDTPLALGGSPQRSPRELDVRSTSRPRRLAGKGTPRSPAPRSPAPRSPAPRSPTPRSPELEQNHGRGPPALGGSGARRLPGFEGSGTRRRLPKLEQASGATEIRFQRPKLVMIPPRKRQAEQWTRHGTIDPDTISS</sequence>
<evidence type="ECO:0000313" key="2">
    <source>
        <dbReference type="EMBL" id="KAG0663903.1"/>
    </source>
</evidence>
<dbReference type="AlphaFoldDB" id="A0A9P6W6H1"/>
<feature type="region of interest" description="Disordered" evidence="1">
    <location>
        <begin position="41"/>
        <end position="89"/>
    </location>
</feature>
<evidence type="ECO:0000313" key="3">
    <source>
        <dbReference type="Proteomes" id="UP000777482"/>
    </source>
</evidence>
<name>A0A9P6W6H1_RHOMI</name>